<proteinExistence type="predicted"/>
<feature type="transmembrane region" description="Helical" evidence="1">
    <location>
        <begin position="904"/>
        <end position="930"/>
    </location>
</feature>
<dbReference type="Gene3D" id="1.20.1640.10">
    <property type="entry name" value="Multidrug efflux transporter AcrB transmembrane domain"/>
    <property type="match status" value="2"/>
</dbReference>
<name>A0ABT1QYV3_9GAMM</name>
<dbReference type="SUPFAM" id="SSF82866">
    <property type="entry name" value="Multidrug efflux transporter AcrB transmembrane domain"/>
    <property type="match status" value="2"/>
</dbReference>
<dbReference type="EMBL" id="JANFQO010000031">
    <property type="protein sequence ID" value="MCQ4167468.1"/>
    <property type="molecule type" value="Genomic_DNA"/>
</dbReference>
<reference evidence="2" key="1">
    <citation type="submission" date="2022-07" db="EMBL/GenBank/DDBJ databases">
        <title>Tahibacter sp., a new gammaproteobacterium isolated from the silt sample collected at pig farm.</title>
        <authorList>
            <person name="Chen H."/>
        </authorList>
    </citation>
    <scope>NUCLEOTIDE SEQUENCE</scope>
    <source>
        <strain evidence="2">P2K</strain>
    </source>
</reference>
<dbReference type="SUPFAM" id="SSF82693">
    <property type="entry name" value="Multidrug efflux transporter AcrB pore domain, PN1, PN2, PC1 and PC2 subdomains"/>
    <property type="match status" value="3"/>
</dbReference>
<dbReference type="Gene3D" id="3.30.70.1430">
    <property type="entry name" value="Multidrug efflux transporter AcrB pore domain"/>
    <property type="match status" value="2"/>
</dbReference>
<sequence>MSFSTLFIRRPVATSLLMAALVLLGLLGYRKLPVSALPDIDAPNLQVTTQYPGASPSTIAALVTTPLERQFGQISGLTLMTSDSSAGLSTINLQFHVDRDIDAAAQDVQAAINAARGTLPSGLPYPPVYNKVNPADAPIMTLMLSSQTLPLREVNNYADSILAQKLSQVSGVGLVSIAGNVRPAVRIQVNPGQLANLGLTIEDVRSALTQLNVNAPKGSLNGTVQSFSIGTNDQLRDAAAYRDAIISWRDNAAVRLKDVATVADGVENDQVSAWANGKPAVLLDIRRQPGANIVSTVEQVQAILPQLRAVLPAGVELDVFADRTVTIRASVHDVQFTLVLTVILVVAVIFVFLRRLWATVIPGVAVPLSLLGTFAVMSFAGFSLDNLSLMALTVATGFVVDDAIVMIENIVRYLEKGHDGRSAAEIGAREIAFTVISLTVSLIAVFLPLLLMPGVTGRLFHEFAWVLTIAVALSALVSLTLTPMMCAYLLRPGEVHSDDEEHDRSGFYGRVLDAYDRSLVWVLDHPRFTMAVAAASVALTALLYLAIPKGLLPEQDTGLITAVVEADENIAFPLMQQRVEAAAQALRGVPDVAGVAAFVGAGAINPTLNQGQLSIVLKPRGQRRGLDAVVPALQQATARIPAIAVYLKPVQDVALDSRVGATEYQYTLSGVDANEVGDAAARMTAALRQRAELADVDNNLASKGLQLLLSIDRDQASRLGVAIQSIDDTLYSAFGQRQVSTIFTELNQYRVVLEVAPQFRSSGDLLDKLTVRASGGGAVAGSSAGSGTVPLSAVARGSVTNAPLVIAHQDQLPAVTIGFNTAPGHSLSQAVEAIRAVEAQLRIPASIRTGFVGKAAEFSASQANELLLILAAVLVIYIVLGVLYESYIHPLTILSTLPPAGVGALLALYLCGMSLSIDGIVGIILLIGIVKKNAIMMIDFAIEAQRGGLAARAAIHRACLLRFRPIMMTTAAALLGALPLALGNGIGAELRRPLGISIVGGLLLSQLVTLYTTPVIYLYLERVNDWLARRRERRAAAAAAVAP</sequence>
<evidence type="ECO:0000313" key="3">
    <source>
        <dbReference type="Proteomes" id="UP001165498"/>
    </source>
</evidence>
<comment type="caution">
    <text evidence="2">The sequence shown here is derived from an EMBL/GenBank/DDBJ whole genome shotgun (WGS) entry which is preliminary data.</text>
</comment>
<dbReference type="PRINTS" id="PR00702">
    <property type="entry name" value="ACRIFLAVINRP"/>
</dbReference>
<dbReference type="Gene3D" id="3.30.2090.10">
    <property type="entry name" value="Multidrug efflux transporter AcrB TolC docking domain, DN and DC subdomains"/>
    <property type="match status" value="2"/>
</dbReference>
<feature type="transmembrane region" description="Helical" evidence="1">
    <location>
        <begin position="334"/>
        <end position="353"/>
    </location>
</feature>
<keyword evidence="1" id="KW-1133">Transmembrane helix</keyword>
<dbReference type="PANTHER" id="PTHR32063:SF78">
    <property type="entry name" value="ACRB_ACRD_ACRF FAMILY PROTEIN"/>
    <property type="match status" value="1"/>
</dbReference>
<feature type="transmembrane region" description="Helical" evidence="1">
    <location>
        <begin position="463"/>
        <end position="490"/>
    </location>
</feature>
<accession>A0ABT1QYV3</accession>
<protein>
    <submittedName>
        <fullName evidence="2">Efflux RND transporter permease subunit</fullName>
    </submittedName>
</protein>
<feature type="transmembrane region" description="Helical" evidence="1">
    <location>
        <begin position="528"/>
        <end position="547"/>
    </location>
</feature>
<feature type="transmembrane region" description="Helical" evidence="1">
    <location>
        <begin position="966"/>
        <end position="988"/>
    </location>
</feature>
<dbReference type="Gene3D" id="3.30.70.1440">
    <property type="entry name" value="Multidrug efflux transporter AcrB pore domain"/>
    <property type="match status" value="1"/>
</dbReference>
<dbReference type="Pfam" id="PF00873">
    <property type="entry name" value="ACR_tran"/>
    <property type="match status" value="1"/>
</dbReference>
<feature type="transmembrane region" description="Helical" evidence="1">
    <location>
        <begin position="866"/>
        <end position="884"/>
    </location>
</feature>
<dbReference type="InterPro" id="IPR001036">
    <property type="entry name" value="Acrflvin-R"/>
</dbReference>
<dbReference type="SUPFAM" id="SSF82714">
    <property type="entry name" value="Multidrug efflux transporter AcrB TolC docking domain, DN and DC subdomains"/>
    <property type="match status" value="2"/>
</dbReference>
<dbReference type="RefSeq" id="WP_255916654.1">
    <property type="nucleotide sequence ID" value="NZ_JANFQO010000031.1"/>
</dbReference>
<evidence type="ECO:0000256" key="1">
    <source>
        <dbReference type="SAM" id="Phobius"/>
    </source>
</evidence>
<keyword evidence="1" id="KW-0812">Transmembrane</keyword>
<dbReference type="InterPro" id="IPR027463">
    <property type="entry name" value="AcrB_DN_DC_subdom"/>
</dbReference>
<keyword evidence="3" id="KW-1185">Reference proteome</keyword>
<keyword evidence="1" id="KW-0472">Membrane</keyword>
<dbReference type="Proteomes" id="UP001165498">
    <property type="component" value="Unassembled WGS sequence"/>
</dbReference>
<gene>
    <name evidence="2" type="ORF">NM961_22355</name>
</gene>
<feature type="transmembrane region" description="Helical" evidence="1">
    <location>
        <begin position="431"/>
        <end position="451"/>
    </location>
</feature>
<dbReference type="PANTHER" id="PTHR32063">
    <property type="match status" value="1"/>
</dbReference>
<feature type="transmembrane region" description="Helical" evidence="1">
    <location>
        <begin position="360"/>
        <end position="382"/>
    </location>
</feature>
<feature type="transmembrane region" description="Helical" evidence="1">
    <location>
        <begin position="994"/>
        <end position="1020"/>
    </location>
</feature>
<dbReference type="Gene3D" id="3.30.70.1320">
    <property type="entry name" value="Multidrug efflux transporter AcrB pore domain like"/>
    <property type="match status" value="1"/>
</dbReference>
<evidence type="ECO:0000313" key="2">
    <source>
        <dbReference type="EMBL" id="MCQ4167468.1"/>
    </source>
</evidence>
<organism evidence="2 3">
    <name type="scientific">Tahibacter harae</name>
    <dbReference type="NCBI Taxonomy" id="2963937"/>
    <lineage>
        <taxon>Bacteria</taxon>
        <taxon>Pseudomonadati</taxon>
        <taxon>Pseudomonadota</taxon>
        <taxon>Gammaproteobacteria</taxon>
        <taxon>Lysobacterales</taxon>
        <taxon>Rhodanobacteraceae</taxon>
        <taxon>Tahibacter</taxon>
    </lineage>
</organism>